<evidence type="ECO:0000259" key="5">
    <source>
        <dbReference type="Pfam" id="PF17802"/>
    </source>
</evidence>
<dbReference type="PANTHER" id="PTHR36108:SF13">
    <property type="entry name" value="COLOSSIN-B-RELATED"/>
    <property type="match status" value="1"/>
</dbReference>
<dbReference type="Proteomes" id="UP000291289">
    <property type="component" value="Unassembled WGS sequence"/>
</dbReference>
<organism evidence="6 7">
    <name type="scientific">Alloscardovia theropitheci</name>
    <dbReference type="NCBI Taxonomy" id="2496842"/>
    <lineage>
        <taxon>Bacteria</taxon>
        <taxon>Bacillati</taxon>
        <taxon>Actinomycetota</taxon>
        <taxon>Actinomycetes</taxon>
        <taxon>Bifidobacteriales</taxon>
        <taxon>Bifidobacteriaceae</taxon>
        <taxon>Alloscardovia</taxon>
    </lineage>
</organism>
<evidence type="ECO:0000256" key="2">
    <source>
        <dbReference type="ARBA" id="ARBA00022525"/>
    </source>
</evidence>
<dbReference type="PANTHER" id="PTHR36108">
    <property type="entry name" value="COLOSSIN-B-RELATED"/>
    <property type="match status" value="1"/>
</dbReference>
<dbReference type="GO" id="GO:0005975">
    <property type="term" value="P:carbohydrate metabolic process"/>
    <property type="evidence" value="ECO:0007669"/>
    <property type="project" value="UniProtKB-ARBA"/>
</dbReference>
<evidence type="ECO:0000313" key="6">
    <source>
        <dbReference type="EMBL" id="TCD53697.1"/>
    </source>
</evidence>
<keyword evidence="4" id="KW-1133">Transmembrane helix</keyword>
<feature type="domain" description="SpaA-like prealbumin fold" evidence="5">
    <location>
        <begin position="414"/>
        <end position="493"/>
    </location>
</feature>
<feature type="transmembrane region" description="Helical" evidence="4">
    <location>
        <begin position="879"/>
        <end position="896"/>
    </location>
</feature>
<dbReference type="NCBIfam" id="TIGR01167">
    <property type="entry name" value="LPXTG_anchor"/>
    <property type="match status" value="1"/>
</dbReference>
<accession>A0A4R0QUK8</accession>
<dbReference type="InterPro" id="IPR013783">
    <property type="entry name" value="Ig-like_fold"/>
</dbReference>
<feature type="domain" description="SpaA-like prealbumin fold" evidence="5">
    <location>
        <begin position="622"/>
        <end position="701"/>
    </location>
</feature>
<dbReference type="Gene3D" id="2.60.40.10">
    <property type="entry name" value="Immunoglobulins"/>
    <property type="match status" value="4"/>
</dbReference>
<dbReference type="AlphaFoldDB" id="A0A4R0QUK8"/>
<feature type="domain" description="SpaA-like prealbumin fold" evidence="5">
    <location>
        <begin position="519"/>
        <end position="597"/>
    </location>
</feature>
<comment type="caution">
    <text evidence="6">The sequence shown here is derived from an EMBL/GenBank/DDBJ whole genome shotgun (WGS) entry which is preliminary data.</text>
</comment>
<protein>
    <submittedName>
        <fullName evidence="6">LPXTG cell wall anchor domain-containing protein</fullName>
    </submittedName>
</protein>
<evidence type="ECO:0000256" key="3">
    <source>
        <dbReference type="ARBA" id="ARBA00022729"/>
    </source>
</evidence>
<dbReference type="InterPro" id="IPR041033">
    <property type="entry name" value="SpaA_PFL_dom_1"/>
</dbReference>
<evidence type="ECO:0000313" key="7">
    <source>
        <dbReference type="Proteomes" id="UP000291289"/>
    </source>
</evidence>
<dbReference type="SUPFAM" id="SSF49478">
    <property type="entry name" value="Cna protein B-type domain"/>
    <property type="match status" value="3"/>
</dbReference>
<keyword evidence="2" id="KW-0964">Secreted</keyword>
<keyword evidence="4" id="KW-0812">Transmembrane</keyword>
<sequence length="907" mass="101005">MIGSTPRAYGQDVLTPRVTFDGISRIYNSNWSLNSYAVKYTITMDQPRTFGMKQTHNSMNVQLVEESGNALTNNSDVDGYTFTQVGTNLQSEGYTSIFTPSTNAGNKITLTFKLPQNNYWALASAFKFDFMFLEKQADGTYKQLSSSQSGTTGNQNGQSIKTNYIAYTASDGPGYKIHDLTGATPDIRVMCIDPFTEMSTVFLNPTKPDKYSDAIAKNMYYQRISEDNPLIGTAQGPLSSLGSGANRKWQGQELVKHLKMAYYYLENNWDTDPLVQRMKQYTFGVGGQHYNDFEVKHYMATLLGWVFVTNIAYENSGPYSFVNAFTEPWKPSIWTDTEALRIRNALGGTRGFKQSELQQLMDRIDSQVLTQDQLDSVTITIYQGVGQTTNTTSDKATRPTQDLITYEYSPSFPLNVLKVDSTDMTRPLRGATFELRDSSNRIIDTQTSDDNGDLSFRKIKPGTYTLRETQAPEGYDINSTVWTVVVTTTGVTVRNGSQTVGLVSEKLIVGDTARVRVNFSLHKIDKDNKSSALQGAVFILSGQGLSLEKETDNQGNVSFENLTPGNYILQEKTAPAGYVLNPMVYTITISVTGVITVRDDQGNIVDINSSGQLDVTNEKIRGKFRIHKVSKDTQQSLDGAEFVLKKDGQNIDTQTTQDGGWATFEHLDPGEYTMYESQAPSGYMTNGVTYTITVKNDGNVSYRGSDGSSGTDSIDMVMTIENLPSVPAKMLLRKYTHDSSGNGSPIITGILKLTLTPANQEARPIKDGQIVYTLDLSQQENNKDLEIEFPDYLEGEYLLTETQAPAGFIKTQETYRIRITSTVNSQGRMTRKQVSILRDTWEVVYTWLSGVEIYGGHTLEIYNEKPEYPHTGGMGTHPFLFAGGVLMLTGVMFGLRRRIRAIFVIRK</sequence>
<evidence type="ECO:0000256" key="4">
    <source>
        <dbReference type="SAM" id="Phobius"/>
    </source>
</evidence>
<keyword evidence="3" id="KW-0732">Signal</keyword>
<keyword evidence="4" id="KW-0472">Membrane</keyword>
<keyword evidence="7" id="KW-1185">Reference proteome</keyword>
<reference evidence="6 7" key="1">
    <citation type="submission" date="2018-12" db="EMBL/GenBank/DDBJ databases">
        <title>Alloscrdovia theropitheci sp. nov: a novel taxon from the feces of the bleeding-herat monkey (Theropithecus geleda).</title>
        <authorList>
            <person name="Modesto M."/>
        </authorList>
    </citation>
    <scope>NUCLEOTIDE SEQUENCE [LARGE SCALE GENOMIC DNA]</scope>
    <source>
        <strain evidence="6 7">GLDI4/2</strain>
    </source>
</reference>
<evidence type="ECO:0000256" key="1">
    <source>
        <dbReference type="ARBA" id="ARBA00007257"/>
    </source>
</evidence>
<gene>
    <name evidence="6" type="ORF">EJ419_06915</name>
</gene>
<dbReference type="EMBL" id="RXLP01000026">
    <property type="protein sequence ID" value="TCD53697.1"/>
    <property type="molecule type" value="Genomic_DNA"/>
</dbReference>
<comment type="similarity">
    <text evidence="1">Belongs to the serine-aspartate repeat-containing protein (SDr) family.</text>
</comment>
<dbReference type="Pfam" id="PF17802">
    <property type="entry name" value="SpaA"/>
    <property type="match status" value="3"/>
</dbReference>
<proteinExistence type="inferred from homology"/>
<name>A0A4R0QUK8_9BIFI</name>